<dbReference type="Pfam" id="PF00122">
    <property type="entry name" value="E1-E2_ATPase"/>
    <property type="match status" value="1"/>
</dbReference>
<dbReference type="Proteomes" id="UP000028924">
    <property type="component" value="Unassembled WGS sequence"/>
</dbReference>
<dbReference type="KEGG" id="apro:F751_5679"/>
<dbReference type="eggNOG" id="KOG0207">
    <property type="taxonomic scope" value="Eukaryota"/>
</dbReference>
<dbReference type="Gene3D" id="2.70.150.10">
    <property type="entry name" value="Calcium-transporting ATPase, cytoplasmic transduction domain A"/>
    <property type="match status" value="1"/>
</dbReference>
<dbReference type="InterPro" id="IPR018303">
    <property type="entry name" value="ATPase_P-typ_P_site"/>
</dbReference>
<dbReference type="InterPro" id="IPR051949">
    <property type="entry name" value="Cation_Transport_ATPase"/>
</dbReference>
<dbReference type="GeneID" id="23617070"/>
<evidence type="ECO:0000313" key="14">
    <source>
        <dbReference type="EMBL" id="KFM27715.1"/>
    </source>
</evidence>
<sequence length="588" mass="58835">MVGVKGRCGGVLLEPRHDHDHEHGHRPHWLAHSPLGGALDWMEGGTVSSLVKIACLVLAAGEVDTHVLTSLAAAGTALTGHAAEGALLLTMFQTSHMLEHQLTARARGRLADLFAGLPDAAEVVEVDLADAAPRLHTRRHVAVANLRPGDHVLVLPGAQVPVDGRVVHGAAAVSQEHLTGESAAVRRAPGADVPAGALVHDGALVLRALQPASASTPARLAALALSAQAARPALRTWLDRVGGAYARGVLAAAAGALVVLLLCGVPLLGGGGPAAPRGAAYRALGLLTVASPCALVMAPLAYVAAVAALASRGVLVAGGAVLDAAAGCTLLALDKTGTLTAGAPRVARVSRLGDEPGGDAWGEEEAATCRACLAAAAALSARSAHPMAGPTLAHAAGQGVGPGDARVEGFRLVPGSGVEARVRAAAGGAEVGGEQSRPNRPVRVSAMNGSAAGEQAAPGRSAVHGVPVRAGSAGAGDDAAVSAGDGGPEARSPPAVGNSRPHELQEDAAGPLQDACLGSVEWVAGLDTPRWSPHARAWLLEYEDALRPTSRGALEQLRQGSTLLVALNALRLLRHAAGHRTGAGAAPP</sequence>
<evidence type="ECO:0000256" key="11">
    <source>
        <dbReference type="SAM" id="MobiDB-lite"/>
    </source>
</evidence>
<dbReference type="Gene3D" id="3.40.50.1000">
    <property type="entry name" value="HAD superfamily/HAD-like"/>
    <property type="match status" value="1"/>
</dbReference>
<dbReference type="InterPro" id="IPR023299">
    <property type="entry name" value="ATPase_P-typ_cyto_dom_N"/>
</dbReference>
<dbReference type="InterPro" id="IPR059000">
    <property type="entry name" value="ATPase_P-type_domA"/>
</dbReference>
<feature type="transmembrane region" description="Helical" evidence="12">
    <location>
        <begin position="280"/>
        <end position="302"/>
    </location>
</feature>
<protein>
    <submittedName>
        <fullName evidence="14">Putative cadmium/zinc-transporting ATPase HMA1, chloroplastic</fullName>
    </submittedName>
</protein>
<dbReference type="InterPro" id="IPR008250">
    <property type="entry name" value="ATPase_P-typ_transduc_dom_A_sf"/>
</dbReference>
<dbReference type="AlphaFoldDB" id="A0A087SPR1"/>
<organism evidence="14 15">
    <name type="scientific">Auxenochlorella protothecoides</name>
    <name type="common">Green microalga</name>
    <name type="synonym">Chlorella protothecoides</name>
    <dbReference type="NCBI Taxonomy" id="3075"/>
    <lineage>
        <taxon>Eukaryota</taxon>
        <taxon>Viridiplantae</taxon>
        <taxon>Chlorophyta</taxon>
        <taxon>core chlorophytes</taxon>
        <taxon>Trebouxiophyceae</taxon>
        <taxon>Chlorellales</taxon>
        <taxon>Chlorellaceae</taxon>
        <taxon>Auxenochlorella</taxon>
    </lineage>
</organism>
<keyword evidence="7" id="KW-0460">Magnesium</keyword>
<comment type="similarity">
    <text evidence="2">Belongs to the cation transport ATPase (P-type) (TC 3.A.3) family. Type IB subfamily.</text>
</comment>
<dbReference type="EMBL" id="KL662154">
    <property type="protein sequence ID" value="KFM27715.1"/>
    <property type="molecule type" value="Genomic_DNA"/>
</dbReference>
<dbReference type="GO" id="GO:0016887">
    <property type="term" value="F:ATP hydrolysis activity"/>
    <property type="evidence" value="ECO:0007669"/>
    <property type="project" value="InterPro"/>
</dbReference>
<dbReference type="InterPro" id="IPR001757">
    <property type="entry name" value="P_typ_ATPase"/>
</dbReference>
<comment type="subcellular location">
    <subcellularLocation>
        <location evidence="1">Membrane</location>
        <topology evidence="1">Multi-pass membrane protein</topology>
    </subcellularLocation>
</comment>
<dbReference type="OrthoDB" id="432719at2759"/>
<keyword evidence="4" id="KW-0479">Metal-binding</keyword>
<evidence type="ECO:0000313" key="15">
    <source>
        <dbReference type="Proteomes" id="UP000028924"/>
    </source>
</evidence>
<keyword evidence="10 12" id="KW-0472">Membrane</keyword>
<keyword evidence="5" id="KW-0547">Nucleotide-binding</keyword>
<keyword evidence="6" id="KW-0067">ATP-binding</keyword>
<dbReference type="STRING" id="3075.A0A087SPR1"/>
<evidence type="ECO:0000256" key="1">
    <source>
        <dbReference type="ARBA" id="ARBA00004141"/>
    </source>
</evidence>
<dbReference type="NCBIfam" id="TIGR01494">
    <property type="entry name" value="ATPase_P-type"/>
    <property type="match status" value="1"/>
</dbReference>
<evidence type="ECO:0000256" key="8">
    <source>
        <dbReference type="ARBA" id="ARBA00022967"/>
    </source>
</evidence>
<dbReference type="PANTHER" id="PTHR43079">
    <property type="entry name" value="PROBABLE CADMIUM/ZINC-TRANSPORTING ATPASE HMA1"/>
    <property type="match status" value="1"/>
</dbReference>
<proteinExistence type="inferred from homology"/>
<evidence type="ECO:0000256" key="10">
    <source>
        <dbReference type="ARBA" id="ARBA00023136"/>
    </source>
</evidence>
<feature type="domain" description="P-type ATPase A" evidence="13">
    <location>
        <begin position="138"/>
        <end position="223"/>
    </location>
</feature>
<keyword evidence="3 12" id="KW-0812">Transmembrane</keyword>
<dbReference type="SUPFAM" id="SSF81660">
    <property type="entry name" value="Metal cation-transporting ATPase, ATP-binding domain N"/>
    <property type="match status" value="1"/>
</dbReference>
<evidence type="ECO:0000256" key="2">
    <source>
        <dbReference type="ARBA" id="ARBA00006024"/>
    </source>
</evidence>
<dbReference type="GO" id="GO:0005524">
    <property type="term" value="F:ATP binding"/>
    <property type="evidence" value="ECO:0007669"/>
    <property type="project" value="UniProtKB-KW"/>
</dbReference>
<accession>A0A087SPR1</accession>
<dbReference type="GO" id="GO:0046872">
    <property type="term" value="F:metal ion binding"/>
    <property type="evidence" value="ECO:0007669"/>
    <property type="project" value="UniProtKB-KW"/>
</dbReference>
<dbReference type="PROSITE" id="PS00154">
    <property type="entry name" value="ATPASE_E1_E2"/>
    <property type="match status" value="1"/>
</dbReference>
<feature type="region of interest" description="Disordered" evidence="11">
    <location>
        <begin position="427"/>
        <end position="507"/>
    </location>
</feature>
<dbReference type="RefSeq" id="XP_011400702.1">
    <property type="nucleotide sequence ID" value="XM_011402400.1"/>
</dbReference>
<keyword evidence="8" id="KW-1278">Translocase</keyword>
<evidence type="ECO:0000256" key="7">
    <source>
        <dbReference type="ARBA" id="ARBA00022842"/>
    </source>
</evidence>
<evidence type="ECO:0000256" key="9">
    <source>
        <dbReference type="ARBA" id="ARBA00022989"/>
    </source>
</evidence>
<dbReference type="Gene3D" id="3.40.1110.10">
    <property type="entry name" value="Calcium-transporting ATPase, cytoplasmic domain N"/>
    <property type="match status" value="1"/>
</dbReference>
<dbReference type="SUPFAM" id="SSF81653">
    <property type="entry name" value="Calcium ATPase, transduction domain A"/>
    <property type="match status" value="1"/>
</dbReference>
<evidence type="ECO:0000256" key="6">
    <source>
        <dbReference type="ARBA" id="ARBA00022840"/>
    </source>
</evidence>
<evidence type="ECO:0000256" key="12">
    <source>
        <dbReference type="SAM" id="Phobius"/>
    </source>
</evidence>
<dbReference type="PANTHER" id="PTHR43079:SF1">
    <property type="entry name" value="CADMIUM_ZINC-TRANSPORTING ATPASE HMA1, CHLOROPLASTIC-RELATED"/>
    <property type="match status" value="1"/>
</dbReference>
<evidence type="ECO:0000256" key="5">
    <source>
        <dbReference type="ARBA" id="ARBA00022741"/>
    </source>
</evidence>
<feature type="compositionally biased region" description="Low complexity" evidence="11">
    <location>
        <begin position="470"/>
        <end position="483"/>
    </location>
</feature>
<evidence type="ECO:0000259" key="13">
    <source>
        <dbReference type="Pfam" id="PF00122"/>
    </source>
</evidence>
<gene>
    <name evidence="14" type="ORF">F751_5679</name>
</gene>
<name>A0A087SPR1_AUXPR</name>
<dbReference type="InterPro" id="IPR023214">
    <property type="entry name" value="HAD_sf"/>
</dbReference>
<dbReference type="GO" id="GO:0016020">
    <property type="term" value="C:membrane"/>
    <property type="evidence" value="ECO:0007669"/>
    <property type="project" value="UniProtKB-SubCell"/>
</dbReference>
<keyword evidence="15" id="KW-1185">Reference proteome</keyword>
<evidence type="ECO:0000256" key="4">
    <source>
        <dbReference type="ARBA" id="ARBA00022723"/>
    </source>
</evidence>
<feature type="transmembrane region" description="Helical" evidence="12">
    <location>
        <begin position="244"/>
        <end position="268"/>
    </location>
</feature>
<reference evidence="14 15" key="1">
    <citation type="journal article" date="2014" name="BMC Genomics">
        <title>Oil accumulation mechanisms of the oleaginous microalga Chlorella protothecoides revealed through its genome, transcriptomes, and proteomes.</title>
        <authorList>
            <person name="Gao C."/>
            <person name="Wang Y."/>
            <person name="Shen Y."/>
            <person name="Yan D."/>
            <person name="He X."/>
            <person name="Dai J."/>
            <person name="Wu Q."/>
        </authorList>
    </citation>
    <scope>NUCLEOTIDE SEQUENCE [LARGE SCALE GENOMIC DNA]</scope>
    <source>
        <strain evidence="14 15">0710</strain>
    </source>
</reference>
<keyword evidence="9 12" id="KW-1133">Transmembrane helix</keyword>
<evidence type="ECO:0000256" key="3">
    <source>
        <dbReference type="ARBA" id="ARBA00022692"/>
    </source>
</evidence>